<accession>A0A7S3ZA63</accession>
<dbReference type="AlphaFoldDB" id="A0A7S3ZA63"/>
<evidence type="ECO:0000313" key="2">
    <source>
        <dbReference type="EMBL" id="CAE0676892.1"/>
    </source>
</evidence>
<reference evidence="2" key="1">
    <citation type="submission" date="2021-01" db="EMBL/GenBank/DDBJ databases">
        <authorList>
            <person name="Corre E."/>
            <person name="Pelletier E."/>
            <person name="Niang G."/>
            <person name="Scheremetjew M."/>
            <person name="Finn R."/>
            <person name="Kale V."/>
            <person name="Holt S."/>
            <person name="Cochrane G."/>
            <person name="Meng A."/>
            <person name="Brown T."/>
            <person name="Cohen L."/>
        </authorList>
    </citation>
    <scope>NUCLEOTIDE SEQUENCE</scope>
    <source>
        <strain evidence="2">CCCM811</strain>
    </source>
</reference>
<dbReference type="EMBL" id="HBIV01040440">
    <property type="protein sequence ID" value="CAE0676892.1"/>
    <property type="molecule type" value="Transcribed_RNA"/>
</dbReference>
<protein>
    <submittedName>
        <fullName evidence="2">Uncharacterized protein</fullName>
    </submittedName>
</protein>
<feature type="compositionally biased region" description="Basic and acidic residues" evidence="1">
    <location>
        <begin position="108"/>
        <end position="122"/>
    </location>
</feature>
<name>A0A7S3ZA63_9EUKA</name>
<feature type="compositionally biased region" description="Low complexity" evidence="1">
    <location>
        <begin position="89"/>
        <end position="103"/>
    </location>
</feature>
<organism evidence="2">
    <name type="scientific">Lotharella globosa</name>
    <dbReference type="NCBI Taxonomy" id="91324"/>
    <lineage>
        <taxon>Eukaryota</taxon>
        <taxon>Sar</taxon>
        <taxon>Rhizaria</taxon>
        <taxon>Cercozoa</taxon>
        <taxon>Chlorarachniophyceae</taxon>
        <taxon>Lotharella</taxon>
    </lineage>
</organism>
<feature type="region of interest" description="Disordered" evidence="1">
    <location>
        <begin position="1"/>
        <end position="20"/>
    </location>
</feature>
<proteinExistence type="predicted"/>
<feature type="region of interest" description="Disordered" evidence="1">
    <location>
        <begin position="74"/>
        <end position="122"/>
    </location>
</feature>
<evidence type="ECO:0000256" key="1">
    <source>
        <dbReference type="SAM" id="MobiDB-lite"/>
    </source>
</evidence>
<gene>
    <name evidence="2" type="ORF">LGLO00237_LOCUS28671</name>
</gene>
<sequence length="142" mass="16152">MEVESADYGEAAHQTLQNRSELEQCHQRRYTQYEWAEVKKARVRAAKRRSRDTPGSFPYQMSLKKRVRRVAGANFKTIPEPRGMGMRLENNSSPSSGFSASEEGGMDTETHPGLKRAVTDSERVNTKRLQKMLMGFGGRGWL</sequence>